<dbReference type="Gene3D" id="3.40.50.300">
    <property type="entry name" value="P-loop containing nucleotide triphosphate hydrolases"/>
    <property type="match status" value="1"/>
</dbReference>
<dbReference type="RefSeq" id="WP_084311571.1">
    <property type="nucleotide sequence ID" value="NZ_FNIJ01000003.1"/>
</dbReference>
<dbReference type="InterPro" id="IPR027417">
    <property type="entry name" value="P-loop_NTPase"/>
</dbReference>
<keyword evidence="2" id="KW-0238">DNA-binding</keyword>
<evidence type="ECO:0000313" key="5">
    <source>
        <dbReference type="EMBL" id="SDN48280.1"/>
    </source>
</evidence>
<dbReference type="PRINTS" id="PR00038">
    <property type="entry name" value="HTHLUXR"/>
</dbReference>
<dbReference type="InterPro" id="IPR036388">
    <property type="entry name" value="WH-like_DNA-bd_sf"/>
</dbReference>
<accession>A0A1H0BRQ7</accession>
<dbReference type="Gene3D" id="1.25.40.10">
    <property type="entry name" value="Tetratricopeptide repeat domain"/>
    <property type="match status" value="1"/>
</dbReference>
<dbReference type="PANTHER" id="PTHR44688">
    <property type="entry name" value="DNA-BINDING TRANSCRIPTIONAL ACTIVATOR DEVR_DOSR"/>
    <property type="match status" value="1"/>
</dbReference>
<dbReference type="PROSITE" id="PS50043">
    <property type="entry name" value="HTH_LUXR_2"/>
    <property type="match status" value="1"/>
</dbReference>
<evidence type="ECO:0000256" key="3">
    <source>
        <dbReference type="ARBA" id="ARBA00023163"/>
    </source>
</evidence>
<feature type="domain" description="HTH luxR-type" evidence="4">
    <location>
        <begin position="824"/>
        <end position="888"/>
    </location>
</feature>
<evidence type="ECO:0000259" key="4">
    <source>
        <dbReference type="PROSITE" id="PS50043"/>
    </source>
</evidence>
<dbReference type="SUPFAM" id="SSF52540">
    <property type="entry name" value="P-loop containing nucleoside triphosphate hydrolases"/>
    <property type="match status" value="1"/>
</dbReference>
<dbReference type="Pfam" id="PF00196">
    <property type="entry name" value="GerE"/>
    <property type="match status" value="1"/>
</dbReference>
<dbReference type="Gene3D" id="1.10.10.10">
    <property type="entry name" value="Winged helix-like DNA-binding domain superfamily/Winged helix DNA-binding domain"/>
    <property type="match status" value="1"/>
</dbReference>
<dbReference type="Pfam" id="PF17874">
    <property type="entry name" value="TPR_MalT"/>
    <property type="match status" value="1"/>
</dbReference>
<organism evidence="5 6">
    <name type="scientific">Pseudomonas jinjuensis</name>
    <dbReference type="NCBI Taxonomy" id="198616"/>
    <lineage>
        <taxon>Bacteria</taxon>
        <taxon>Pseudomonadati</taxon>
        <taxon>Pseudomonadota</taxon>
        <taxon>Gammaproteobacteria</taxon>
        <taxon>Pseudomonadales</taxon>
        <taxon>Pseudomonadaceae</taxon>
        <taxon>Pseudomonas</taxon>
    </lineage>
</organism>
<dbReference type="SUPFAM" id="SSF46894">
    <property type="entry name" value="C-terminal effector domain of the bipartite response regulators"/>
    <property type="match status" value="1"/>
</dbReference>
<dbReference type="InterPro" id="IPR000792">
    <property type="entry name" value="Tscrpt_reg_LuxR_C"/>
</dbReference>
<dbReference type="InterPro" id="IPR041664">
    <property type="entry name" value="AAA_16"/>
</dbReference>
<sequence length="888" mass="96715">MKPTAPLISTRFAPPRIGSQAVPRADLLARLHDRRPCRLLLVTGGAGFGKSTLLAQWRQALIRDGATVAWLSLSPDDGVPETFCANLDGALRQAGVAPDEQLPWLGAVEAERRGRLFASLLINRLARLNDELYLMIDDCQHATDPAIARLLQTLVDDAPHNLHLVLASRTTPGLRLGRLRAMGELCELECAELSFSFGESLAFLQTHLDGAIDIDSAHSMHALTHGWPIGLQLLSIALKANPGRRPGIDALLPDSVGLGAYLAEDVMAGLPAELDEFLQKISILRRFNASLAGWVGEAPQAEALIGMLEARNLFLLPVDAGAEHHWYRLHPMFAEFLGQRLHASGADVAQLQRRAAEWFAQAGMVEDAVRHALQSGDFELVGQLLERLQPKDYSVSDLIRFMRWVERLPRAQLARHPSLLALCAWGCVLAALPDPAEGWLDLLDALPQPSPWAPQVALMRAVVASQHEQLEASLALLPSLDSLPRSALMAQVHACVAINCVARLGRHAEARSLFHAPAARVLHASDSEMALIARFAGANAALLEGNLLEAERIGAAVLREAETRHGRRSTSACLAAAMMAEVFHELDRLDAAREALANRMDVLDCAVQGYSISAALCHAQLLASAREALNYLERMEARFRSRGHPRGVASMLAGQVRLALQCGDRRLAEERQANLERLADNHRGGASLDQEIACLTALSRARLALSRARLALARCEGEAALAALAVAEDIAGRYGRGVWRVRIDLLRALALDLLERPDAALDSLRRALASGYRGGLRRSFLDEGEALQALLARLEPLADAALEAYRQGLLAHPAGESAPARARRPAPESPLTPREREILELLEQPISNKRIALALNLSLDTVKWNLKNIYAKLGVTSRYEAVVAARRR</sequence>
<evidence type="ECO:0000256" key="2">
    <source>
        <dbReference type="ARBA" id="ARBA00023125"/>
    </source>
</evidence>
<dbReference type="Pfam" id="PF13191">
    <property type="entry name" value="AAA_16"/>
    <property type="match status" value="1"/>
</dbReference>
<dbReference type="OrthoDB" id="1123107at2"/>
<dbReference type="AlphaFoldDB" id="A0A1H0BRQ7"/>
<dbReference type="CDD" id="cd06170">
    <property type="entry name" value="LuxR_C_like"/>
    <property type="match status" value="1"/>
</dbReference>
<proteinExistence type="predicted"/>
<evidence type="ECO:0000313" key="6">
    <source>
        <dbReference type="Proteomes" id="UP000242957"/>
    </source>
</evidence>
<keyword evidence="3" id="KW-0804">Transcription</keyword>
<dbReference type="PANTHER" id="PTHR44688:SF16">
    <property type="entry name" value="DNA-BINDING TRANSCRIPTIONAL ACTIVATOR DEVR_DOSR"/>
    <property type="match status" value="1"/>
</dbReference>
<name>A0A1H0BRQ7_9PSED</name>
<dbReference type="STRING" id="198616.SAMN05216193_103168"/>
<evidence type="ECO:0000256" key="1">
    <source>
        <dbReference type="ARBA" id="ARBA00023015"/>
    </source>
</evidence>
<dbReference type="InterPro" id="IPR016032">
    <property type="entry name" value="Sig_transdc_resp-reg_C-effctor"/>
</dbReference>
<dbReference type="InterPro" id="IPR011990">
    <property type="entry name" value="TPR-like_helical_dom_sf"/>
</dbReference>
<dbReference type="SMART" id="SM00421">
    <property type="entry name" value="HTH_LUXR"/>
    <property type="match status" value="1"/>
</dbReference>
<dbReference type="Proteomes" id="UP000242957">
    <property type="component" value="Unassembled WGS sequence"/>
</dbReference>
<dbReference type="EMBL" id="FNIJ01000003">
    <property type="protein sequence ID" value="SDN48280.1"/>
    <property type="molecule type" value="Genomic_DNA"/>
</dbReference>
<reference evidence="6" key="1">
    <citation type="submission" date="2016-10" db="EMBL/GenBank/DDBJ databases">
        <authorList>
            <person name="Varghese N."/>
            <person name="Submissions S."/>
        </authorList>
    </citation>
    <scope>NUCLEOTIDE SEQUENCE [LARGE SCALE GENOMIC DNA]</scope>
    <source>
        <strain evidence="6">JCM 21621</strain>
    </source>
</reference>
<keyword evidence="1" id="KW-0805">Transcription regulation</keyword>
<dbReference type="Pfam" id="PF25873">
    <property type="entry name" value="WHD_MalT"/>
    <property type="match status" value="1"/>
</dbReference>
<dbReference type="InterPro" id="IPR059106">
    <property type="entry name" value="WHD_MalT"/>
</dbReference>
<gene>
    <name evidence="5" type="ORF">SAMN05216193_103168</name>
</gene>
<keyword evidence="6" id="KW-1185">Reference proteome</keyword>
<dbReference type="GO" id="GO:0006355">
    <property type="term" value="P:regulation of DNA-templated transcription"/>
    <property type="evidence" value="ECO:0007669"/>
    <property type="project" value="InterPro"/>
</dbReference>
<dbReference type="InterPro" id="IPR041617">
    <property type="entry name" value="TPR_MalT"/>
</dbReference>
<protein>
    <submittedName>
        <fullName evidence="5">LuxR family transcriptional regulator, maltose regulon positive regulatory protein</fullName>
    </submittedName>
</protein>
<dbReference type="GO" id="GO:0003677">
    <property type="term" value="F:DNA binding"/>
    <property type="evidence" value="ECO:0007669"/>
    <property type="project" value="UniProtKB-KW"/>
</dbReference>